<keyword evidence="2" id="KW-1185">Reference proteome</keyword>
<name>A0A974RYN2_9GAMM</name>
<dbReference type="EMBL" id="CP067393">
    <property type="protein sequence ID" value="QQP86074.1"/>
    <property type="molecule type" value="Genomic_DNA"/>
</dbReference>
<gene>
    <name evidence="1" type="ORF">JHT90_02120</name>
</gene>
<protein>
    <submittedName>
        <fullName evidence="1">Uncharacterized protein</fullName>
    </submittedName>
</protein>
<evidence type="ECO:0000313" key="1">
    <source>
        <dbReference type="EMBL" id="QQP86074.1"/>
    </source>
</evidence>
<dbReference type="Proteomes" id="UP000595278">
    <property type="component" value="Chromosome"/>
</dbReference>
<evidence type="ECO:0000313" key="2">
    <source>
        <dbReference type="Proteomes" id="UP000595278"/>
    </source>
</evidence>
<accession>A0A974RYN2</accession>
<dbReference type="AlphaFoldDB" id="A0A974RYN2"/>
<dbReference type="KEGG" id="eaz:JHT90_02120"/>
<dbReference type="RefSeq" id="WP_201093533.1">
    <property type="nucleotide sequence ID" value="NZ_CP067393.1"/>
</dbReference>
<reference evidence="1 2" key="1">
    <citation type="submission" date="2021-01" db="EMBL/GenBank/DDBJ databases">
        <title>Entomomonas sp. F2A isolated from a house cricket (Acheta domesticus).</title>
        <authorList>
            <person name="Spergser J."/>
            <person name="Busse H.-J."/>
        </authorList>
    </citation>
    <scope>NUCLEOTIDE SEQUENCE [LARGE SCALE GENOMIC DNA]</scope>
    <source>
        <strain evidence="1 2">F2A</strain>
    </source>
</reference>
<sequence length="72" mass="8884">MTYKSISFRCHAIDRYMQQNYPKLYDWWRKCQEREDLAFTKDIEHQATIFLNWLDERINKKDYSCPNAISLC</sequence>
<proteinExistence type="predicted"/>
<organism evidence="1 2">
    <name type="scientific">Entomomonas asaccharolytica</name>
    <dbReference type="NCBI Taxonomy" id="2785331"/>
    <lineage>
        <taxon>Bacteria</taxon>
        <taxon>Pseudomonadati</taxon>
        <taxon>Pseudomonadota</taxon>
        <taxon>Gammaproteobacteria</taxon>
        <taxon>Pseudomonadales</taxon>
        <taxon>Pseudomonadaceae</taxon>
        <taxon>Entomomonas</taxon>
    </lineage>
</organism>